<organism evidence="2">
    <name type="scientific">Prunus dulcis</name>
    <name type="common">Almond</name>
    <name type="synonym">Amygdalus dulcis</name>
    <dbReference type="NCBI Taxonomy" id="3755"/>
    <lineage>
        <taxon>Eukaryota</taxon>
        <taxon>Viridiplantae</taxon>
        <taxon>Streptophyta</taxon>
        <taxon>Embryophyta</taxon>
        <taxon>Tracheophyta</taxon>
        <taxon>Spermatophyta</taxon>
        <taxon>Magnoliopsida</taxon>
        <taxon>eudicotyledons</taxon>
        <taxon>Gunneridae</taxon>
        <taxon>Pentapetalae</taxon>
        <taxon>rosids</taxon>
        <taxon>fabids</taxon>
        <taxon>Rosales</taxon>
        <taxon>Rosaceae</taxon>
        <taxon>Amygdaloideae</taxon>
        <taxon>Amygdaleae</taxon>
        <taxon>Prunus</taxon>
    </lineage>
</organism>
<proteinExistence type="predicted"/>
<evidence type="ECO:0000256" key="1">
    <source>
        <dbReference type="SAM" id="MobiDB-lite"/>
    </source>
</evidence>
<feature type="region of interest" description="Disordered" evidence="1">
    <location>
        <begin position="40"/>
        <end position="73"/>
    </location>
</feature>
<evidence type="ECO:0000313" key="2">
    <source>
        <dbReference type="EMBL" id="BBN69893.1"/>
    </source>
</evidence>
<accession>A0A5H2XPP0</accession>
<dbReference type="EMBL" id="AP021571">
    <property type="protein sequence ID" value="BBN69893.1"/>
    <property type="molecule type" value="Genomic_DNA"/>
</dbReference>
<reference evidence="2" key="1">
    <citation type="journal article" date="2019" name="Science">
        <title>Mutation of a bHLH transcription factor allowed almond domestication.</title>
        <authorList>
            <person name="Sanchez-Perez R."/>
            <person name="Pavan S."/>
            <person name="Mazzeo R."/>
            <person name="Moldovan C."/>
            <person name="Aiese Cigliano R."/>
            <person name="Del Cueto J."/>
            <person name="Ricciardi F."/>
            <person name="Lotti C."/>
            <person name="Ricciardi L."/>
            <person name="Dicenta F."/>
            <person name="Lopez-Marques R.L."/>
            <person name="Lindberg Moller B."/>
        </authorList>
    </citation>
    <scope>NUCLEOTIDE SEQUENCE</scope>
</reference>
<feature type="compositionally biased region" description="Basic and acidic residues" evidence="1">
    <location>
        <begin position="40"/>
        <end position="51"/>
    </location>
</feature>
<sequence length="73" mass="8865">METNYNLEDLDDESLEYVNKLFTERYKQWKIDLHHIDRTHPEFPETQDRSRGNSQHHPMSGSLLKLYPFSQKE</sequence>
<protein>
    <submittedName>
        <fullName evidence="2">Uncharacterized protein</fullName>
    </submittedName>
</protein>
<name>A0A5H2XPP0_PRUDU</name>
<dbReference type="AlphaFoldDB" id="A0A5H2XPP0"/>
<gene>
    <name evidence="2" type="ORF">Prudu_1234S000100</name>
</gene>